<feature type="compositionally biased region" description="Polar residues" evidence="1">
    <location>
        <begin position="31"/>
        <end position="42"/>
    </location>
</feature>
<protein>
    <submittedName>
        <fullName evidence="2">Uncharacterized protein</fullName>
    </submittedName>
</protein>
<name>A0A0A9A9B6_ARUDO</name>
<reference evidence="2" key="2">
    <citation type="journal article" date="2015" name="Data Brief">
        <title>Shoot transcriptome of the giant reed, Arundo donax.</title>
        <authorList>
            <person name="Barrero R.A."/>
            <person name="Guerrero F.D."/>
            <person name="Moolhuijzen P."/>
            <person name="Goolsby J.A."/>
            <person name="Tidwell J."/>
            <person name="Bellgard S.E."/>
            <person name="Bellgard M.I."/>
        </authorList>
    </citation>
    <scope>NUCLEOTIDE SEQUENCE</scope>
    <source>
        <tissue evidence="2">Shoot tissue taken approximately 20 cm above the soil surface</tissue>
    </source>
</reference>
<dbReference type="AlphaFoldDB" id="A0A0A9A9B6"/>
<feature type="region of interest" description="Disordered" evidence="1">
    <location>
        <begin position="28"/>
        <end position="48"/>
    </location>
</feature>
<evidence type="ECO:0000313" key="2">
    <source>
        <dbReference type="EMBL" id="JAD43612.1"/>
    </source>
</evidence>
<accession>A0A0A9A9B6</accession>
<organism evidence="2">
    <name type="scientific">Arundo donax</name>
    <name type="common">Giant reed</name>
    <name type="synonym">Donax arundinaceus</name>
    <dbReference type="NCBI Taxonomy" id="35708"/>
    <lineage>
        <taxon>Eukaryota</taxon>
        <taxon>Viridiplantae</taxon>
        <taxon>Streptophyta</taxon>
        <taxon>Embryophyta</taxon>
        <taxon>Tracheophyta</taxon>
        <taxon>Spermatophyta</taxon>
        <taxon>Magnoliopsida</taxon>
        <taxon>Liliopsida</taxon>
        <taxon>Poales</taxon>
        <taxon>Poaceae</taxon>
        <taxon>PACMAD clade</taxon>
        <taxon>Arundinoideae</taxon>
        <taxon>Arundineae</taxon>
        <taxon>Arundo</taxon>
    </lineage>
</organism>
<proteinExistence type="predicted"/>
<dbReference type="EMBL" id="GBRH01254283">
    <property type="protein sequence ID" value="JAD43612.1"/>
    <property type="molecule type" value="Transcribed_RNA"/>
</dbReference>
<reference evidence="2" key="1">
    <citation type="submission" date="2014-09" db="EMBL/GenBank/DDBJ databases">
        <authorList>
            <person name="Magalhaes I.L.F."/>
            <person name="Oliveira U."/>
            <person name="Santos F.R."/>
            <person name="Vidigal T.H.D.A."/>
            <person name="Brescovit A.D."/>
            <person name="Santos A.J."/>
        </authorList>
    </citation>
    <scope>NUCLEOTIDE SEQUENCE</scope>
    <source>
        <tissue evidence="2">Shoot tissue taken approximately 20 cm above the soil surface</tissue>
    </source>
</reference>
<sequence>MQRRWRPPSSSRSWPRTGARRLRAMMALAASSPNRRGSSTSGGLMAAR</sequence>
<evidence type="ECO:0000256" key="1">
    <source>
        <dbReference type="SAM" id="MobiDB-lite"/>
    </source>
</evidence>